<dbReference type="Gene3D" id="3.40.50.300">
    <property type="entry name" value="P-loop containing nucleotide triphosphate hydrolases"/>
    <property type="match status" value="1"/>
</dbReference>
<dbReference type="SUPFAM" id="SSF81923">
    <property type="entry name" value="Double Clp-N motif"/>
    <property type="match status" value="1"/>
</dbReference>
<name>A0A654FD15_ARATH</name>
<dbReference type="AlphaFoldDB" id="A0A654FD15"/>
<evidence type="ECO:0000256" key="3">
    <source>
        <dbReference type="ARBA" id="ARBA00022840"/>
    </source>
</evidence>
<protein>
    <recommendedName>
        <fullName evidence="6">Clp R domain-containing protein</fullName>
    </recommendedName>
</protein>
<dbReference type="InterPro" id="IPR003959">
    <property type="entry name" value="ATPase_AAA_core"/>
</dbReference>
<dbReference type="Proteomes" id="UP000426265">
    <property type="component" value="Unassembled WGS sequence"/>
</dbReference>
<evidence type="ECO:0000313" key="8">
    <source>
        <dbReference type="Proteomes" id="UP000426265"/>
    </source>
</evidence>
<dbReference type="GO" id="GO:0016887">
    <property type="term" value="F:ATP hydrolysis activity"/>
    <property type="evidence" value="ECO:0007669"/>
    <property type="project" value="InterPro"/>
</dbReference>
<dbReference type="SUPFAM" id="SSF52540">
    <property type="entry name" value="P-loop containing nucleoside triphosphate hydrolases"/>
    <property type="match status" value="1"/>
</dbReference>
<evidence type="ECO:0000313" key="7">
    <source>
        <dbReference type="EMBL" id="VYS59429.1"/>
    </source>
</evidence>
<reference evidence="7 8" key="1">
    <citation type="submission" date="2019-11" db="EMBL/GenBank/DDBJ databases">
        <authorList>
            <person name="Jiao W.-B."/>
            <person name="Schneeberger K."/>
        </authorList>
    </citation>
    <scope>NUCLEOTIDE SEQUENCE [LARGE SCALE GENOMIC DNA]</scope>
    <source>
        <strain evidence="8">cv. An-1</strain>
    </source>
</reference>
<evidence type="ECO:0000256" key="1">
    <source>
        <dbReference type="ARBA" id="ARBA00022737"/>
    </source>
</evidence>
<dbReference type="GO" id="GO:0005524">
    <property type="term" value="F:ATP binding"/>
    <property type="evidence" value="ECO:0007669"/>
    <property type="project" value="UniProtKB-KW"/>
</dbReference>
<sequence>MFERFTEKAIKVITLAQEEARRLGYNFFGTEHILLSLIGEGTGIAAKVLKSMGINLKDARVEVEKIIGRGSGFVVVEIPFTPRKACAGFVTRGSSTTRHKGIAVRVLEILGADPSNIRTQVNAPILVNSQQALVEEVMETATWQVGNTRRGKLDPVVGRQPQIKRVVQILARRTCRNNACLIGKPGVGKRAIAEGIAQRIASGDVPETIKGKMNVVGNCGWNEIRWRSRGKIEEVYGQSDDIILFIDEMHLLIGAGAVEGAIDAANILKPALERCELQYRKHSEKDPALERRFQPVKVPEPTVEEAIQITTVLAKGKEVNKADNEAEEGRPTVTEADNEAE</sequence>
<evidence type="ECO:0000256" key="5">
    <source>
        <dbReference type="SAM" id="MobiDB-lite"/>
    </source>
</evidence>
<dbReference type="InterPro" id="IPR050130">
    <property type="entry name" value="ClpA_ClpB"/>
</dbReference>
<evidence type="ECO:0000256" key="4">
    <source>
        <dbReference type="PROSITE-ProRule" id="PRU01251"/>
    </source>
</evidence>
<dbReference type="CDD" id="cd00009">
    <property type="entry name" value="AAA"/>
    <property type="match status" value="1"/>
</dbReference>
<feature type="domain" description="Clp R" evidence="6">
    <location>
        <begin position="2"/>
        <end position="83"/>
    </location>
</feature>
<keyword evidence="2" id="KW-0547">Nucleotide-binding</keyword>
<dbReference type="PROSITE" id="PS51903">
    <property type="entry name" value="CLP_R"/>
    <property type="match status" value="1"/>
</dbReference>
<dbReference type="Gene3D" id="1.10.1780.10">
    <property type="entry name" value="Clp, N-terminal domain"/>
    <property type="match status" value="1"/>
</dbReference>
<keyword evidence="3" id="KW-0067">ATP-binding</keyword>
<evidence type="ECO:0000256" key="2">
    <source>
        <dbReference type="ARBA" id="ARBA00022741"/>
    </source>
</evidence>
<proteinExistence type="predicted"/>
<dbReference type="InterPro" id="IPR036628">
    <property type="entry name" value="Clp_N_dom_sf"/>
</dbReference>
<dbReference type="InterPro" id="IPR004176">
    <property type="entry name" value="Clp_R_N"/>
</dbReference>
<dbReference type="ExpressionAtlas" id="A0A654FD15">
    <property type="expression patterns" value="baseline and differential"/>
</dbReference>
<organism evidence="7 8">
    <name type="scientific">Arabidopsis thaliana</name>
    <name type="common">Mouse-ear cress</name>
    <dbReference type="NCBI Taxonomy" id="3702"/>
    <lineage>
        <taxon>Eukaryota</taxon>
        <taxon>Viridiplantae</taxon>
        <taxon>Streptophyta</taxon>
        <taxon>Embryophyta</taxon>
        <taxon>Tracheophyta</taxon>
        <taxon>Spermatophyta</taxon>
        <taxon>Magnoliopsida</taxon>
        <taxon>eudicotyledons</taxon>
        <taxon>Gunneridae</taxon>
        <taxon>Pentapetalae</taxon>
        <taxon>rosids</taxon>
        <taxon>malvids</taxon>
        <taxon>Brassicales</taxon>
        <taxon>Brassicaceae</taxon>
        <taxon>Camelineae</taxon>
        <taxon>Arabidopsis</taxon>
    </lineage>
</organism>
<evidence type="ECO:0000259" key="6">
    <source>
        <dbReference type="PROSITE" id="PS51903"/>
    </source>
</evidence>
<dbReference type="InterPro" id="IPR027417">
    <property type="entry name" value="P-loop_NTPase"/>
</dbReference>
<keyword evidence="1 4" id="KW-0677">Repeat</keyword>
<dbReference type="Pfam" id="PF02861">
    <property type="entry name" value="Clp_N"/>
    <property type="match status" value="1"/>
</dbReference>
<dbReference type="PANTHER" id="PTHR11638:SF155">
    <property type="entry name" value="CHAPERONE PROTEIN CLPC1, CHLOROPLASTIC-LIKE"/>
    <property type="match status" value="1"/>
</dbReference>
<dbReference type="Pfam" id="PF00004">
    <property type="entry name" value="AAA"/>
    <property type="match status" value="1"/>
</dbReference>
<accession>A0A654FD15</accession>
<gene>
    <name evidence="7" type="ORF">AN1_LOCUS14870</name>
</gene>
<feature type="region of interest" description="Disordered" evidence="5">
    <location>
        <begin position="318"/>
        <end position="341"/>
    </location>
</feature>
<dbReference type="PANTHER" id="PTHR11638">
    <property type="entry name" value="ATP-DEPENDENT CLP PROTEASE"/>
    <property type="match status" value="1"/>
</dbReference>
<dbReference type="EMBL" id="CACRSJ010000106">
    <property type="protein sequence ID" value="VYS59429.1"/>
    <property type="molecule type" value="Genomic_DNA"/>
</dbReference>
<feature type="compositionally biased region" description="Basic and acidic residues" evidence="5">
    <location>
        <begin position="318"/>
        <end position="330"/>
    </location>
</feature>